<feature type="compositionally biased region" description="Acidic residues" evidence="1">
    <location>
        <begin position="51"/>
        <end position="73"/>
    </location>
</feature>
<feature type="region of interest" description="Disordered" evidence="1">
    <location>
        <begin position="1"/>
        <end position="84"/>
    </location>
</feature>
<feature type="domain" description="Rrn9" evidence="2">
    <location>
        <begin position="101"/>
        <end position="171"/>
    </location>
</feature>
<proteinExistence type="predicted"/>
<feature type="region of interest" description="Disordered" evidence="1">
    <location>
        <begin position="695"/>
        <end position="795"/>
    </location>
</feature>
<comment type="caution">
    <text evidence="3">The sequence shown here is derived from an EMBL/GenBank/DDBJ whole genome shotgun (WGS) entry which is preliminary data.</text>
</comment>
<feature type="region of interest" description="Disordered" evidence="1">
    <location>
        <begin position="335"/>
        <end position="433"/>
    </location>
</feature>
<feature type="compositionally biased region" description="Polar residues" evidence="1">
    <location>
        <begin position="267"/>
        <end position="276"/>
    </location>
</feature>
<reference evidence="3 4" key="1">
    <citation type="submission" date="2024-04" db="EMBL/GenBank/DDBJ databases">
        <title>Phyllosticta paracitricarpa is synonymous to the EU quarantine fungus P. citricarpa based on phylogenomic analyses.</title>
        <authorList>
            <consortium name="Lawrence Berkeley National Laboratory"/>
            <person name="Van Ingen-Buijs V.A."/>
            <person name="Van Westerhoven A.C."/>
            <person name="Haridas S."/>
            <person name="Skiadas P."/>
            <person name="Martin F."/>
            <person name="Groenewald J.Z."/>
            <person name="Crous P.W."/>
            <person name="Seidl M.F."/>
        </authorList>
    </citation>
    <scope>NUCLEOTIDE SEQUENCE [LARGE SCALE GENOMIC DNA]</scope>
    <source>
        <strain evidence="3 4">CBS 123374</strain>
    </source>
</reference>
<evidence type="ECO:0000313" key="3">
    <source>
        <dbReference type="EMBL" id="KAK8238031.1"/>
    </source>
</evidence>
<dbReference type="EMBL" id="JBBWRZ010000004">
    <property type="protein sequence ID" value="KAK8238031.1"/>
    <property type="molecule type" value="Genomic_DNA"/>
</dbReference>
<dbReference type="Proteomes" id="UP001492380">
    <property type="component" value="Unassembled WGS sequence"/>
</dbReference>
<feature type="region of interest" description="Disordered" evidence="1">
    <location>
        <begin position="583"/>
        <end position="633"/>
    </location>
</feature>
<keyword evidence="4" id="KW-1185">Reference proteome</keyword>
<dbReference type="InterPro" id="IPR019622">
    <property type="entry name" value="Rrn9_dom"/>
</dbReference>
<feature type="compositionally biased region" description="Pro residues" evidence="1">
    <location>
        <begin position="474"/>
        <end position="484"/>
    </location>
</feature>
<gene>
    <name evidence="3" type="ORF">HDK90DRAFT_211288</name>
</gene>
<feature type="compositionally biased region" description="Basic residues" evidence="1">
    <location>
        <begin position="224"/>
        <end position="234"/>
    </location>
</feature>
<feature type="region of interest" description="Disordered" evidence="1">
    <location>
        <begin position="446"/>
        <end position="522"/>
    </location>
</feature>
<feature type="compositionally biased region" description="Acidic residues" evidence="1">
    <location>
        <begin position="749"/>
        <end position="763"/>
    </location>
</feature>
<feature type="compositionally biased region" description="Basic and acidic residues" evidence="1">
    <location>
        <begin position="257"/>
        <end position="266"/>
    </location>
</feature>
<name>A0ABR1YSS9_9PEZI</name>
<dbReference type="Pfam" id="PF10680">
    <property type="entry name" value="RRN9"/>
    <property type="match status" value="1"/>
</dbReference>
<accession>A0ABR1YSS9</accession>
<protein>
    <recommendedName>
        <fullName evidence="2">Rrn9 domain-containing protein</fullName>
    </recommendedName>
</protein>
<organism evidence="3 4">
    <name type="scientific">Phyllosticta capitalensis</name>
    <dbReference type="NCBI Taxonomy" id="121624"/>
    <lineage>
        <taxon>Eukaryota</taxon>
        <taxon>Fungi</taxon>
        <taxon>Dikarya</taxon>
        <taxon>Ascomycota</taxon>
        <taxon>Pezizomycotina</taxon>
        <taxon>Dothideomycetes</taxon>
        <taxon>Dothideomycetes incertae sedis</taxon>
        <taxon>Botryosphaeriales</taxon>
        <taxon>Phyllostictaceae</taxon>
        <taxon>Phyllosticta</taxon>
    </lineage>
</organism>
<feature type="compositionally biased region" description="Basic and acidic residues" evidence="1">
    <location>
        <begin position="235"/>
        <end position="249"/>
    </location>
</feature>
<feature type="compositionally biased region" description="Basic and acidic residues" evidence="1">
    <location>
        <begin position="737"/>
        <end position="748"/>
    </location>
</feature>
<feature type="region of interest" description="Disordered" evidence="1">
    <location>
        <begin position="661"/>
        <end position="683"/>
    </location>
</feature>
<sequence>MSLFGGPQPPPPTSPPSAQVAPATFASSPPSRLSSELPTAPTPPTERDDASQLDDDDASDDFLEDDEVDDDGDDRPNKFRGFPSAWKRHAGNELDLYNGLSQTASDNLSKHLYLAHSLQSRLRGSLATNVKPFQSKNRWFATDAQEDNWVPPRVWTAWPLEPHEVPRKWEHFGEIPDVDPEDDFTYREEGFLKGKPSRDLEEFILSIVLRKSKEQWNSRDQERHVKKTQRKFRRKQDAKVGDTVSRDDESPNSSEAEGEKETRITRESTAVSSNLQVLEKSASGPVLSRPIVTADDDAAQRLIQPAISSLLGKLDSVFAALHRSRKNLHDYTGGIVEEGDANASDATKRKGTAPKAEAAHADASSTKKRKRVEPDVEPAPVPKKARGRPRNLGNLDGEDLSVREPATKPLRGKVSEKAPRGRPKTTTLLPGETYYMRKKRLQAEAAAQAQAEAQAGAEVQDEAEVTEAEETREPQPPPQRPPQPQRSTSKRSRRPSNSSDSSDDSDAGVSRPSGDHGTSGEHAYGLRDWSEVLSTASLVGAFKPSVIQRAAQRCSNIFNESMRFHVLEERSALEEGAGKIVEYNPGFAVPPPDFDDSSNDGDEAQSEDFETSDDESETSDAEGDESRPFWDGISTNCPHTSCRRHQDPFEEARSLRLHVQTKHGYLLPTKERRKRRKASVPKLVGAVHNDGFLQPVASRHGWRSRDVGERKPGRWDRSKSRQESRTRGGSDSEDEGPDKRDEPEKADSEDTEDGEDEEESGADEAEKTAIGETEDGSESRAGGEENQDDGQNRVD</sequence>
<feature type="region of interest" description="Disordered" evidence="1">
    <location>
        <begin position="217"/>
        <end position="283"/>
    </location>
</feature>
<feature type="compositionally biased region" description="Acidic residues" evidence="1">
    <location>
        <begin position="593"/>
        <end position="623"/>
    </location>
</feature>
<feature type="compositionally biased region" description="Basic and acidic residues" evidence="1">
    <location>
        <begin position="703"/>
        <end position="730"/>
    </location>
</feature>
<evidence type="ECO:0000256" key="1">
    <source>
        <dbReference type="SAM" id="MobiDB-lite"/>
    </source>
</evidence>
<feature type="compositionally biased region" description="Acidic residues" evidence="1">
    <location>
        <begin position="459"/>
        <end position="470"/>
    </location>
</feature>
<feature type="compositionally biased region" description="Low complexity" evidence="1">
    <location>
        <begin position="16"/>
        <end position="38"/>
    </location>
</feature>
<feature type="compositionally biased region" description="Low complexity" evidence="1">
    <location>
        <begin position="446"/>
        <end position="458"/>
    </location>
</feature>
<evidence type="ECO:0000259" key="2">
    <source>
        <dbReference type="Pfam" id="PF10680"/>
    </source>
</evidence>
<evidence type="ECO:0000313" key="4">
    <source>
        <dbReference type="Proteomes" id="UP001492380"/>
    </source>
</evidence>